<keyword evidence="4" id="KW-0645">Protease</keyword>
<sequence>MLRWSALAALMGVTSMTRAAGFPATAELAHEGFRVSAEARLLDSDETLGSLTPTNQLTPASVSKLYTAAAALDRWGPQKRFTTRLLTNGSVSGHTLQGDLVLEGAGDPGLTSEDYWSLVQQLRQRGIEHISGRLLISQWRFGPVECVTTDRCRARERSRHAYDARLSSAGVDFATWCVRVMPGEAAGADARVSGCFSARPLPRVVNNVKTVASGSTGISAERTTTDGRDTLVLSGRINRDTWPRNVYRSGSQPALQSAATLQQRLQEADITLQGGVAVTNTPPADGARPLASVDGKPLQELLLRMLNYSNNFMADMLALDLANRQPAELTDARAALEAFVSREVPDHGPVRLASGSGLTPESSTSAHGLVALLSTMYRRPTLFPLFVAGMQVPDNGPMHFIRRGSDLFQSHVMVKTGTLNEPVPVRAIAGYFRTESGRWGAFAVMLNGRAATPYLNWRKTLEAVSEDLTPMIANH</sequence>
<dbReference type="AlphaFoldDB" id="A0A420WTZ7"/>
<evidence type="ECO:0000256" key="1">
    <source>
        <dbReference type="ARBA" id="ARBA00006096"/>
    </source>
</evidence>
<evidence type="ECO:0000256" key="2">
    <source>
        <dbReference type="ARBA" id="ARBA00022801"/>
    </source>
</evidence>
<protein>
    <submittedName>
        <fullName evidence="4">D-alanyl-D-alanine carboxypeptidase/D-alanyl-D-alanine-endopeptidase (Penicillin-binding protein 4)</fullName>
    </submittedName>
</protein>
<dbReference type="PANTHER" id="PTHR30023">
    <property type="entry name" value="D-ALANYL-D-ALANINE CARBOXYPEPTIDASE"/>
    <property type="match status" value="1"/>
</dbReference>
<dbReference type="EMBL" id="RBIN01000008">
    <property type="protein sequence ID" value="RKQ96910.1"/>
    <property type="molecule type" value="Genomic_DNA"/>
</dbReference>
<dbReference type="Proteomes" id="UP000281975">
    <property type="component" value="Unassembled WGS sequence"/>
</dbReference>
<dbReference type="Gene3D" id="3.50.80.20">
    <property type="entry name" value="D-Ala-D-Ala carboxypeptidase C, peptidase S13"/>
    <property type="match status" value="1"/>
</dbReference>
<accession>A0A420WTZ7</accession>
<reference evidence="4 5" key="1">
    <citation type="submission" date="2018-10" db="EMBL/GenBank/DDBJ databases">
        <title>Genomic Encyclopedia of Type Strains, Phase IV (KMG-IV): sequencing the most valuable type-strain genomes for metagenomic binning, comparative biology and taxonomic classification.</title>
        <authorList>
            <person name="Goeker M."/>
        </authorList>
    </citation>
    <scope>NUCLEOTIDE SEQUENCE [LARGE SCALE GENOMIC DNA]</scope>
    <source>
        <strain evidence="4 5">DSM 23229</strain>
    </source>
</reference>
<keyword evidence="2" id="KW-0378">Hydrolase</keyword>
<feature type="signal peptide" evidence="3">
    <location>
        <begin position="1"/>
        <end position="19"/>
    </location>
</feature>
<dbReference type="GO" id="GO:0006508">
    <property type="term" value="P:proteolysis"/>
    <property type="evidence" value="ECO:0007669"/>
    <property type="project" value="InterPro"/>
</dbReference>
<dbReference type="GO" id="GO:0000270">
    <property type="term" value="P:peptidoglycan metabolic process"/>
    <property type="evidence" value="ECO:0007669"/>
    <property type="project" value="TreeGrafter"/>
</dbReference>
<comment type="similarity">
    <text evidence="1">Belongs to the peptidase S13 family.</text>
</comment>
<evidence type="ECO:0000313" key="4">
    <source>
        <dbReference type="EMBL" id="RKQ96910.1"/>
    </source>
</evidence>
<dbReference type="PRINTS" id="PR00922">
    <property type="entry name" value="DADACBPTASE3"/>
</dbReference>
<evidence type="ECO:0000256" key="3">
    <source>
        <dbReference type="SAM" id="SignalP"/>
    </source>
</evidence>
<organism evidence="4 5">
    <name type="scientific">Kushneria sinocarnis</name>
    <dbReference type="NCBI Taxonomy" id="595502"/>
    <lineage>
        <taxon>Bacteria</taxon>
        <taxon>Pseudomonadati</taxon>
        <taxon>Pseudomonadota</taxon>
        <taxon>Gammaproteobacteria</taxon>
        <taxon>Oceanospirillales</taxon>
        <taxon>Halomonadaceae</taxon>
        <taxon>Kushneria</taxon>
    </lineage>
</organism>
<proteinExistence type="inferred from homology"/>
<keyword evidence="5" id="KW-1185">Reference proteome</keyword>
<dbReference type="NCBIfam" id="TIGR00666">
    <property type="entry name" value="PBP4"/>
    <property type="match status" value="1"/>
</dbReference>
<dbReference type="Gene3D" id="3.40.710.10">
    <property type="entry name" value="DD-peptidase/beta-lactamase superfamily"/>
    <property type="match status" value="1"/>
</dbReference>
<dbReference type="Pfam" id="PF02113">
    <property type="entry name" value="Peptidase_S13"/>
    <property type="match status" value="1"/>
</dbReference>
<name>A0A420WTZ7_9GAMM</name>
<evidence type="ECO:0000313" key="5">
    <source>
        <dbReference type="Proteomes" id="UP000281975"/>
    </source>
</evidence>
<dbReference type="PANTHER" id="PTHR30023:SF0">
    <property type="entry name" value="PENICILLIN-SENSITIVE CARBOXYPEPTIDASE A"/>
    <property type="match status" value="1"/>
</dbReference>
<gene>
    <name evidence="4" type="ORF">C7446_2771</name>
</gene>
<dbReference type="GO" id="GO:0004185">
    <property type="term" value="F:serine-type carboxypeptidase activity"/>
    <property type="evidence" value="ECO:0007669"/>
    <property type="project" value="InterPro"/>
</dbReference>
<keyword evidence="3" id="KW-0732">Signal</keyword>
<keyword evidence="4" id="KW-0121">Carboxypeptidase</keyword>
<feature type="chain" id="PRO_5018986909" evidence="3">
    <location>
        <begin position="20"/>
        <end position="475"/>
    </location>
</feature>
<comment type="caution">
    <text evidence="4">The sequence shown here is derived from an EMBL/GenBank/DDBJ whole genome shotgun (WGS) entry which is preliminary data.</text>
</comment>
<dbReference type="InterPro" id="IPR012338">
    <property type="entry name" value="Beta-lactam/transpept-like"/>
</dbReference>
<dbReference type="InterPro" id="IPR000667">
    <property type="entry name" value="Peptidase_S13"/>
</dbReference>
<dbReference type="SUPFAM" id="SSF56601">
    <property type="entry name" value="beta-lactamase/transpeptidase-like"/>
    <property type="match status" value="1"/>
</dbReference>